<sequence>MPTPWWMEVKHGAPRRVSHAAVAIGTDIFTFGGFADDADDYVEFGPIDVHKLDTVKLKWSKVEYNQDITSIPSQRDNHTVVALGSKVYLWGGYHEMQCNILYCFNIDTLEWSRPKVYGTIPMPKYGHSACIIQNKMYIFGGYTVDRKNITQDLYMLDFSTMTWSIVKTNGSPPSVREFHTATVIDNKMYIYGGRTVTKSDQFCIKEELYCPEMYYFDTNTRTWVSPTIYGYKPVGRRSNSAFAHDGFIYIFGGFNGNLGMHYNDFHRYDPVKSTWKKINPKGLSPAPRRRQICLVINNKVFISGGASPICPKKPTLPLCITTAQPLNCQMKQLVIVAAFGGFKQHDDLFVLNLKPSLKEKILKITSDIMMDLIICG</sequence>
<organism evidence="2 3">
    <name type="scientific">Cinara cedri</name>
    <dbReference type="NCBI Taxonomy" id="506608"/>
    <lineage>
        <taxon>Eukaryota</taxon>
        <taxon>Metazoa</taxon>
        <taxon>Ecdysozoa</taxon>
        <taxon>Arthropoda</taxon>
        <taxon>Hexapoda</taxon>
        <taxon>Insecta</taxon>
        <taxon>Pterygota</taxon>
        <taxon>Neoptera</taxon>
        <taxon>Paraneoptera</taxon>
        <taxon>Hemiptera</taxon>
        <taxon>Sternorrhyncha</taxon>
        <taxon>Aphidomorpha</taxon>
        <taxon>Aphidoidea</taxon>
        <taxon>Aphididae</taxon>
        <taxon>Lachninae</taxon>
        <taxon>Cinara</taxon>
    </lineage>
</organism>
<gene>
    <name evidence="2" type="ORF">CINCED_3A007949</name>
</gene>
<dbReference type="OrthoDB" id="10250130at2759"/>
<dbReference type="Pfam" id="PF24681">
    <property type="entry name" value="Kelch_KLHDC2_KLHL20_DRC7"/>
    <property type="match status" value="1"/>
</dbReference>
<dbReference type="Gene3D" id="2.120.10.80">
    <property type="entry name" value="Kelch-type beta propeller"/>
    <property type="match status" value="2"/>
</dbReference>
<dbReference type="Proteomes" id="UP000325440">
    <property type="component" value="Unassembled WGS sequence"/>
</dbReference>
<keyword evidence="1" id="KW-0880">Kelch repeat</keyword>
<dbReference type="PANTHER" id="PTHR46461:SF1">
    <property type="entry name" value="KELCH DOMAIN-CONTAINING PROTEIN 3"/>
    <property type="match status" value="1"/>
</dbReference>
<dbReference type="EMBL" id="CABPRJ010002394">
    <property type="protein sequence ID" value="VVC45089.1"/>
    <property type="molecule type" value="Genomic_DNA"/>
</dbReference>
<dbReference type="SUPFAM" id="SSF117281">
    <property type="entry name" value="Kelch motif"/>
    <property type="match status" value="1"/>
</dbReference>
<reference evidence="2 3" key="1">
    <citation type="submission" date="2019-08" db="EMBL/GenBank/DDBJ databases">
        <authorList>
            <person name="Alioto T."/>
            <person name="Alioto T."/>
            <person name="Gomez Garrido J."/>
        </authorList>
    </citation>
    <scope>NUCLEOTIDE SEQUENCE [LARGE SCALE GENOMIC DNA]</scope>
</reference>
<dbReference type="GO" id="GO:0003682">
    <property type="term" value="F:chromatin binding"/>
    <property type="evidence" value="ECO:0007669"/>
    <property type="project" value="InterPro"/>
</dbReference>
<keyword evidence="3" id="KW-1185">Reference proteome</keyword>
<evidence type="ECO:0000313" key="2">
    <source>
        <dbReference type="EMBL" id="VVC45089.1"/>
    </source>
</evidence>
<name>A0A5E4NQU8_9HEMI</name>
<dbReference type="AlphaFoldDB" id="A0A5E4NQU8"/>
<protein>
    <submittedName>
        <fullName evidence="2">Kelch-type beta propeller,Kelch repeat type 1,Galactose oxidase, beta-propeller</fullName>
    </submittedName>
</protein>
<dbReference type="InterPro" id="IPR015915">
    <property type="entry name" value="Kelch-typ_b-propeller"/>
</dbReference>
<dbReference type="PANTHER" id="PTHR46461">
    <property type="entry name" value="KELCH DOMAIN-CONTAINING PROTEIN 3"/>
    <property type="match status" value="1"/>
</dbReference>
<dbReference type="GO" id="GO:0005737">
    <property type="term" value="C:cytoplasm"/>
    <property type="evidence" value="ECO:0007669"/>
    <property type="project" value="TreeGrafter"/>
</dbReference>
<proteinExistence type="predicted"/>
<evidence type="ECO:0000256" key="1">
    <source>
        <dbReference type="ARBA" id="ARBA00022441"/>
    </source>
</evidence>
<dbReference type="SMART" id="SM00612">
    <property type="entry name" value="Kelch"/>
    <property type="match status" value="3"/>
</dbReference>
<dbReference type="InterPro" id="IPR006652">
    <property type="entry name" value="Kelch_1"/>
</dbReference>
<dbReference type="InterPro" id="IPR052637">
    <property type="entry name" value="KLHDC3-like"/>
</dbReference>
<accession>A0A5E4NQU8</accession>
<evidence type="ECO:0000313" key="3">
    <source>
        <dbReference type="Proteomes" id="UP000325440"/>
    </source>
</evidence>